<evidence type="ECO:0000313" key="5">
    <source>
        <dbReference type="Proteomes" id="UP001055439"/>
    </source>
</evidence>
<dbReference type="SMART" id="SM01375">
    <property type="entry name" value="Dynein_light"/>
    <property type="match status" value="1"/>
</dbReference>
<feature type="region of interest" description="Disordered" evidence="2">
    <location>
        <begin position="67"/>
        <end position="119"/>
    </location>
</feature>
<keyword evidence="4" id="KW-0969">Cilium</keyword>
<dbReference type="GO" id="GO:0045505">
    <property type="term" value="F:dynein intermediate chain binding"/>
    <property type="evidence" value="ECO:0007669"/>
    <property type="project" value="TreeGrafter"/>
</dbReference>
<evidence type="ECO:0000256" key="2">
    <source>
        <dbReference type="SAM" id="MobiDB-lite"/>
    </source>
</evidence>
<dbReference type="SUPFAM" id="SSF54648">
    <property type="entry name" value="DLC"/>
    <property type="match status" value="1"/>
</dbReference>
<name>A0A9E7IEY4_9LILI</name>
<dbReference type="InterPro" id="IPR005516">
    <property type="entry name" value="Remorin_C"/>
</dbReference>
<dbReference type="Gene3D" id="3.30.740.10">
    <property type="entry name" value="Protein Inhibitor Of Neuronal Nitric Oxide Synthase"/>
    <property type="match status" value="1"/>
</dbReference>
<accession>A0A9E7IEY4</accession>
<dbReference type="Pfam" id="PF03763">
    <property type="entry name" value="Remorin_C"/>
    <property type="match status" value="1"/>
</dbReference>
<dbReference type="AlphaFoldDB" id="A0A9E7IEY4"/>
<feature type="compositionally biased region" description="Polar residues" evidence="2">
    <location>
        <begin position="86"/>
        <end position="98"/>
    </location>
</feature>
<dbReference type="PANTHER" id="PTHR11886:SF78">
    <property type="entry name" value="DYNEIN LIGHT CHAIN"/>
    <property type="match status" value="1"/>
</dbReference>
<dbReference type="InterPro" id="IPR037177">
    <property type="entry name" value="DLC_sf"/>
</dbReference>
<dbReference type="EMBL" id="CP097511">
    <property type="protein sequence ID" value="URE46586.1"/>
    <property type="molecule type" value="Genomic_DNA"/>
</dbReference>
<dbReference type="EMBL" id="CP097511">
    <property type="protein sequence ID" value="URE46587.1"/>
    <property type="molecule type" value="Genomic_DNA"/>
</dbReference>
<dbReference type="FunFam" id="3.30.740.10:FF:000004">
    <property type="entry name" value="Dynein light chain"/>
    <property type="match status" value="1"/>
</dbReference>
<gene>
    <name evidence="4" type="ORF">MUK42_25015</name>
</gene>
<dbReference type="InterPro" id="IPR001372">
    <property type="entry name" value="Dynein_light_chain_typ-1/2"/>
</dbReference>
<organism evidence="4 5">
    <name type="scientific">Musa troglodytarum</name>
    <name type="common">fe'i banana</name>
    <dbReference type="NCBI Taxonomy" id="320322"/>
    <lineage>
        <taxon>Eukaryota</taxon>
        <taxon>Viridiplantae</taxon>
        <taxon>Streptophyta</taxon>
        <taxon>Embryophyta</taxon>
        <taxon>Tracheophyta</taxon>
        <taxon>Spermatophyta</taxon>
        <taxon>Magnoliopsida</taxon>
        <taxon>Liliopsida</taxon>
        <taxon>Zingiberales</taxon>
        <taxon>Musaceae</taxon>
        <taxon>Musa</taxon>
    </lineage>
</organism>
<evidence type="ECO:0000256" key="1">
    <source>
        <dbReference type="ARBA" id="ARBA00005711"/>
    </source>
</evidence>
<dbReference type="GO" id="GO:0005868">
    <property type="term" value="C:cytoplasmic dynein complex"/>
    <property type="evidence" value="ECO:0007669"/>
    <property type="project" value="TreeGrafter"/>
</dbReference>
<proteinExistence type="inferred from homology"/>
<feature type="compositionally biased region" description="Basic and acidic residues" evidence="2">
    <location>
        <begin position="103"/>
        <end position="119"/>
    </location>
</feature>
<dbReference type="CDD" id="cd21452">
    <property type="entry name" value="DLC-like_DYNLL1_DYNLL2"/>
    <property type="match status" value="1"/>
</dbReference>
<comment type="similarity">
    <text evidence="1">Belongs to the remorin family.</text>
</comment>
<keyword evidence="5" id="KW-1185">Reference proteome</keyword>
<dbReference type="PANTHER" id="PTHR11886">
    <property type="entry name" value="DYNEIN LIGHT CHAIN"/>
    <property type="match status" value="1"/>
</dbReference>
<protein>
    <submittedName>
        <fullName evidence="4">Dynein light chain LC6, flagellar outer</fullName>
    </submittedName>
</protein>
<sequence>MSDIKDASNIEFVTVVGAAAHAVTLQEEEEDLLNQNKTIDQLMHSTAKFKSEREDSMNKPTDYSYRWFEAKPGRQSGSSRFERGQRQTGRQNPSTTKPAASFSKKENGGKRTTDSTRMETKVDAWERAKMDKIRKRYEKMKYIILEWQNEKKLKAKRRMKRKEVKESRSEHVATIIRARSCRAVIRVSVAAQRSRTATKQSGWIDRQRTSNRIAPFGRPAEARDWMGKARADALNQGFRSHHFISTRWKKGGGGREAKMLEGKAMIQETDMPVKMQLQAMSCASEALDLFDVLDCKSMAAYIKKEFDLRYGPGWQCVVGSNFGCFFTHKKGTFIYFCLETLYFLIFKGVAA</sequence>
<dbReference type="Proteomes" id="UP001055439">
    <property type="component" value="Chromosome 9"/>
</dbReference>
<dbReference type="GO" id="GO:0007017">
    <property type="term" value="P:microtubule-based process"/>
    <property type="evidence" value="ECO:0007669"/>
    <property type="project" value="InterPro"/>
</dbReference>
<keyword evidence="4" id="KW-0966">Cell projection</keyword>
<reference evidence="4" key="1">
    <citation type="submission" date="2022-05" db="EMBL/GenBank/DDBJ databases">
        <title>The Musa troglodytarum L. genome provides insights into the mechanism of non-climacteric behaviour and enrichment of carotenoids.</title>
        <authorList>
            <person name="Wang J."/>
        </authorList>
    </citation>
    <scope>NUCLEOTIDE SEQUENCE</scope>
    <source>
        <tissue evidence="4">Leaf</tissue>
    </source>
</reference>
<evidence type="ECO:0000259" key="3">
    <source>
        <dbReference type="Pfam" id="PF03763"/>
    </source>
</evidence>
<dbReference type="Pfam" id="PF01221">
    <property type="entry name" value="Dynein_light"/>
    <property type="match status" value="1"/>
</dbReference>
<keyword evidence="4" id="KW-0282">Flagellum</keyword>
<evidence type="ECO:0000313" key="4">
    <source>
        <dbReference type="EMBL" id="URE46587.1"/>
    </source>
</evidence>
<dbReference type="OrthoDB" id="775261at2759"/>
<feature type="domain" description="Remorin C-terminal" evidence="3">
    <location>
        <begin position="118"/>
        <end position="169"/>
    </location>
</feature>